<dbReference type="AlphaFoldDB" id="A0A4Y7TLS3"/>
<protein>
    <submittedName>
        <fullName evidence="2">Uncharacterized protein</fullName>
    </submittedName>
</protein>
<keyword evidence="3" id="KW-1185">Reference proteome</keyword>
<feature type="compositionally biased region" description="Polar residues" evidence="1">
    <location>
        <begin position="97"/>
        <end position="122"/>
    </location>
</feature>
<evidence type="ECO:0000313" key="3">
    <source>
        <dbReference type="Proteomes" id="UP000298030"/>
    </source>
</evidence>
<organism evidence="2 3">
    <name type="scientific">Coprinellus micaceus</name>
    <name type="common">Glistening ink-cap mushroom</name>
    <name type="synonym">Coprinus micaceus</name>
    <dbReference type="NCBI Taxonomy" id="71717"/>
    <lineage>
        <taxon>Eukaryota</taxon>
        <taxon>Fungi</taxon>
        <taxon>Dikarya</taxon>
        <taxon>Basidiomycota</taxon>
        <taxon>Agaricomycotina</taxon>
        <taxon>Agaricomycetes</taxon>
        <taxon>Agaricomycetidae</taxon>
        <taxon>Agaricales</taxon>
        <taxon>Agaricineae</taxon>
        <taxon>Psathyrellaceae</taxon>
        <taxon>Coprinellus</taxon>
    </lineage>
</organism>
<accession>A0A4Y7TLS3</accession>
<dbReference type="Proteomes" id="UP000298030">
    <property type="component" value="Unassembled WGS sequence"/>
</dbReference>
<name>A0A4Y7TLS3_COPMI</name>
<reference evidence="2 3" key="1">
    <citation type="journal article" date="2019" name="Nat. Ecol. Evol.">
        <title>Megaphylogeny resolves global patterns of mushroom evolution.</title>
        <authorList>
            <person name="Varga T."/>
            <person name="Krizsan K."/>
            <person name="Foldi C."/>
            <person name="Dima B."/>
            <person name="Sanchez-Garcia M."/>
            <person name="Sanchez-Ramirez S."/>
            <person name="Szollosi G.J."/>
            <person name="Szarkandi J.G."/>
            <person name="Papp V."/>
            <person name="Albert L."/>
            <person name="Andreopoulos W."/>
            <person name="Angelini C."/>
            <person name="Antonin V."/>
            <person name="Barry K.W."/>
            <person name="Bougher N.L."/>
            <person name="Buchanan P."/>
            <person name="Buyck B."/>
            <person name="Bense V."/>
            <person name="Catcheside P."/>
            <person name="Chovatia M."/>
            <person name="Cooper J."/>
            <person name="Damon W."/>
            <person name="Desjardin D."/>
            <person name="Finy P."/>
            <person name="Geml J."/>
            <person name="Haridas S."/>
            <person name="Hughes K."/>
            <person name="Justo A."/>
            <person name="Karasinski D."/>
            <person name="Kautmanova I."/>
            <person name="Kiss B."/>
            <person name="Kocsube S."/>
            <person name="Kotiranta H."/>
            <person name="LaButti K.M."/>
            <person name="Lechner B.E."/>
            <person name="Liimatainen K."/>
            <person name="Lipzen A."/>
            <person name="Lukacs Z."/>
            <person name="Mihaltcheva S."/>
            <person name="Morgado L.N."/>
            <person name="Niskanen T."/>
            <person name="Noordeloos M.E."/>
            <person name="Ohm R.A."/>
            <person name="Ortiz-Santana B."/>
            <person name="Ovrebo C."/>
            <person name="Racz N."/>
            <person name="Riley R."/>
            <person name="Savchenko A."/>
            <person name="Shiryaev A."/>
            <person name="Soop K."/>
            <person name="Spirin V."/>
            <person name="Szebenyi C."/>
            <person name="Tomsovsky M."/>
            <person name="Tulloss R.E."/>
            <person name="Uehling J."/>
            <person name="Grigoriev I.V."/>
            <person name="Vagvolgyi C."/>
            <person name="Papp T."/>
            <person name="Martin F.M."/>
            <person name="Miettinen O."/>
            <person name="Hibbett D.S."/>
            <person name="Nagy L.G."/>
        </authorList>
    </citation>
    <scope>NUCLEOTIDE SEQUENCE [LARGE SCALE GENOMIC DNA]</scope>
    <source>
        <strain evidence="2 3">FP101781</strain>
    </source>
</reference>
<proteinExistence type="predicted"/>
<gene>
    <name evidence="2" type="ORF">FA13DRAFT_1707102</name>
</gene>
<evidence type="ECO:0000256" key="1">
    <source>
        <dbReference type="SAM" id="MobiDB-lite"/>
    </source>
</evidence>
<comment type="caution">
    <text evidence="2">The sequence shown here is derived from an EMBL/GenBank/DDBJ whole genome shotgun (WGS) entry which is preliminary data.</text>
</comment>
<sequence>MEILSSVGPIKTEDRLKAVLGGHWAQYPKYGWELLTNLNSINTPPPPMNPKPKKPRKQRALEVDNEAEGIGVVEMKRETPGDLSDPESYRIRRLRSTRQPQTQLSINLSASTHPSPQQPSEQKTPHVHHTTAKQSVHQLRSVKRPKCHPTDLVRWEHSVTCYAVPLMLPIQDALRFAPGTKCD</sequence>
<evidence type="ECO:0000313" key="2">
    <source>
        <dbReference type="EMBL" id="TEB34888.1"/>
    </source>
</evidence>
<dbReference type="EMBL" id="QPFP01000008">
    <property type="protein sequence ID" value="TEB34888.1"/>
    <property type="molecule type" value="Genomic_DNA"/>
</dbReference>
<feature type="region of interest" description="Disordered" evidence="1">
    <location>
        <begin position="41"/>
        <end position="146"/>
    </location>
</feature>